<dbReference type="Gene3D" id="1.25.10.10">
    <property type="entry name" value="Leucine-rich Repeat Variant"/>
    <property type="match status" value="1"/>
</dbReference>
<protein>
    <recommendedName>
        <fullName evidence="1">TIR domain-containing protein</fullName>
    </recommendedName>
</protein>
<dbReference type="InterPro" id="IPR016024">
    <property type="entry name" value="ARM-type_fold"/>
</dbReference>
<dbReference type="GO" id="GO:0007165">
    <property type="term" value="P:signal transduction"/>
    <property type="evidence" value="ECO:0007669"/>
    <property type="project" value="InterPro"/>
</dbReference>
<dbReference type="InterPro" id="IPR011989">
    <property type="entry name" value="ARM-like"/>
</dbReference>
<dbReference type="SUPFAM" id="SSF48371">
    <property type="entry name" value="ARM repeat"/>
    <property type="match status" value="2"/>
</dbReference>
<organism evidence="2 3">
    <name type="scientific">Adineta steineri</name>
    <dbReference type="NCBI Taxonomy" id="433720"/>
    <lineage>
        <taxon>Eukaryota</taxon>
        <taxon>Metazoa</taxon>
        <taxon>Spiralia</taxon>
        <taxon>Gnathifera</taxon>
        <taxon>Rotifera</taxon>
        <taxon>Eurotatoria</taxon>
        <taxon>Bdelloidea</taxon>
        <taxon>Adinetida</taxon>
        <taxon>Adinetidae</taxon>
        <taxon>Adineta</taxon>
    </lineage>
</organism>
<sequence length="764" mass="89075">MSSHIIDQLCDEFQKKTVTIDQVKTFCDDIYLQLNQNKDQNNINFITPVVNIFQSLKKEQINDSRILDHSLFIILRDVLISLLDIHRNKLPMDKLAKNISSLFNTMIFKFVNNNVEIFKRLLLHKPLIDQFSEYINKCVDNLLDISDESVEVLNNLLSAYENLIRKRTDIQDNPLMTILFETVVKCFSSHYYEKMLNDIGKQTEMNIREELFFERCPYFIYQCRSQHRRYLLNDCRKILLPLFNKQLPFNQVNKPVIATIGSICALIFVRAYVMMNNNTFYDQYEKLLTHLLQMLHNTNQNDSTNIQLIKELVEQLANFISFEQYFGKMRELKASSLFLSIIDNTQDEYTHFQIYRILAAILTEKDIKTLALPDKIVRIFLGKINDIINNIHSEEPLDNILIALKSLVQHDQIKAEIVKQQGLPLLIRCATEPELIKQAEGTQLSLEILLALTFNTEAFNYIKNNSLFLEELKKVRMSTDDDGKRFAEGIFWKLEEEKKPIQVIPSPSHDQYDIMISYCHRNKDLCHDIYDRLVNDGFRVWLDRENMFGSPMDAMAHAIENSQYVLVCMSDAYKQSPCCQLEANYAFQRKCPMIPLVVTPRYRPDGWLGIITSGKIYIDIPKLTMDTAYVNLKNEIDAYRKQKKQTKEPSSQKIISTHDSASSELTTSKILPTTEPISNVQQTVIEYSNCIDEWNNDHVRSFLIEKQLTGLLPVVTGINGRVLHMMYSMCIKSPESMFDRLKADTTTEHPLNMSTYLRFLHEIK</sequence>
<evidence type="ECO:0000259" key="1">
    <source>
        <dbReference type="Pfam" id="PF13676"/>
    </source>
</evidence>
<dbReference type="InterPro" id="IPR000157">
    <property type="entry name" value="TIR_dom"/>
</dbReference>
<dbReference type="SUPFAM" id="SSF52200">
    <property type="entry name" value="Toll/Interleukin receptor TIR domain"/>
    <property type="match status" value="1"/>
</dbReference>
<dbReference type="EMBL" id="CAJNOG010002608">
    <property type="protein sequence ID" value="CAF1511640.1"/>
    <property type="molecule type" value="Genomic_DNA"/>
</dbReference>
<dbReference type="GO" id="GO:0046961">
    <property type="term" value="F:proton-transporting ATPase activity, rotational mechanism"/>
    <property type="evidence" value="ECO:0007669"/>
    <property type="project" value="InterPro"/>
</dbReference>
<dbReference type="Proteomes" id="UP000663845">
    <property type="component" value="Unassembled WGS sequence"/>
</dbReference>
<dbReference type="PANTHER" id="PTHR46270:SF2">
    <property type="entry name" value="TIR DOMAIN-CONTAINING PROTEIN"/>
    <property type="match status" value="1"/>
</dbReference>
<dbReference type="Pfam" id="PF03224">
    <property type="entry name" value="V-ATPase_H_N"/>
    <property type="match status" value="1"/>
</dbReference>
<dbReference type="AlphaFoldDB" id="A0A815TQC6"/>
<reference evidence="2" key="1">
    <citation type="submission" date="2021-02" db="EMBL/GenBank/DDBJ databases">
        <authorList>
            <person name="Nowell W R."/>
        </authorList>
    </citation>
    <scope>NUCLEOTIDE SEQUENCE</scope>
</reference>
<dbReference type="InterPro" id="IPR004908">
    <property type="entry name" value="ATPase_V1-cplx_hsu"/>
</dbReference>
<feature type="non-terminal residue" evidence="2">
    <location>
        <position position="1"/>
    </location>
</feature>
<gene>
    <name evidence="2" type="ORF">JYZ213_LOCUS44066</name>
</gene>
<accession>A0A815TQC6</accession>
<proteinExistence type="predicted"/>
<name>A0A815TQC6_9BILA</name>
<feature type="domain" description="TIR" evidence="1">
    <location>
        <begin position="514"/>
        <end position="621"/>
    </location>
</feature>
<dbReference type="GO" id="GO:0000221">
    <property type="term" value="C:vacuolar proton-transporting V-type ATPase, V1 domain"/>
    <property type="evidence" value="ECO:0007669"/>
    <property type="project" value="InterPro"/>
</dbReference>
<evidence type="ECO:0000313" key="2">
    <source>
        <dbReference type="EMBL" id="CAF1511640.1"/>
    </source>
</evidence>
<dbReference type="InterPro" id="IPR035897">
    <property type="entry name" value="Toll_tir_struct_dom_sf"/>
</dbReference>
<dbReference type="Pfam" id="PF13676">
    <property type="entry name" value="TIR_2"/>
    <property type="match status" value="1"/>
</dbReference>
<evidence type="ECO:0000313" key="3">
    <source>
        <dbReference type="Proteomes" id="UP000663845"/>
    </source>
</evidence>
<dbReference type="PANTHER" id="PTHR46270">
    <property type="entry name" value="ARMADILLO-TYPE FOLD-RELATED"/>
    <property type="match status" value="1"/>
</dbReference>
<dbReference type="Gene3D" id="3.40.50.10140">
    <property type="entry name" value="Toll/interleukin-1 receptor homology (TIR) domain"/>
    <property type="match status" value="1"/>
</dbReference>
<comment type="caution">
    <text evidence="2">The sequence shown here is derived from an EMBL/GenBank/DDBJ whole genome shotgun (WGS) entry which is preliminary data.</text>
</comment>